<organism evidence="1 2">
    <name type="scientific">Flavihumibacter fluminis</name>
    <dbReference type="NCBI Taxonomy" id="2909236"/>
    <lineage>
        <taxon>Bacteria</taxon>
        <taxon>Pseudomonadati</taxon>
        <taxon>Bacteroidota</taxon>
        <taxon>Chitinophagia</taxon>
        <taxon>Chitinophagales</taxon>
        <taxon>Chitinophagaceae</taxon>
        <taxon>Flavihumibacter</taxon>
    </lineage>
</organism>
<sequence length="169" mass="19884">MLERPTYNVIDWIKNIFSKGKTVANIKTEIDNQPLEDQSKFIWCLVGNIVDEHPTGIDKEIKRGTKHFSPNTKVYCFPPKWGDGYEKIKVIGRHRKTRKNVCIVIPAKLITNWRLQKVYRPYILNVMKTQYGWTNKDNDKETILEMLKWLPSRTIKLVWPVFIAVILKG</sequence>
<evidence type="ECO:0000313" key="2">
    <source>
        <dbReference type="Proteomes" id="UP001200145"/>
    </source>
</evidence>
<gene>
    <name evidence="1" type="ORF">L0U88_20640</name>
</gene>
<reference evidence="1 2" key="1">
    <citation type="submission" date="2022-01" db="EMBL/GenBank/DDBJ databases">
        <title>Flavihumibacter sp. nov., isolated from sediment of a river.</title>
        <authorList>
            <person name="Liu H."/>
        </authorList>
    </citation>
    <scope>NUCLEOTIDE SEQUENCE [LARGE SCALE GENOMIC DNA]</scope>
    <source>
        <strain evidence="1 2">RY-1</strain>
    </source>
</reference>
<proteinExistence type="predicted"/>
<accession>A0ABS9BNH5</accession>
<comment type="caution">
    <text evidence="1">The sequence shown here is derived from an EMBL/GenBank/DDBJ whole genome shotgun (WGS) entry which is preliminary data.</text>
</comment>
<dbReference type="RefSeq" id="WP_234868754.1">
    <property type="nucleotide sequence ID" value="NZ_JAKEVY010000010.1"/>
</dbReference>
<name>A0ABS9BNH5_9BACT</name>
<evidence type="ECO:0000313" key="1">
    <source>
        <dbReference type="EMBL" id="MCF1717062.1"/>
    </source>
</evidence>
<dbReference type="Proteomes" id="UP001200145">
    <property type="component" value="Unassembled WGS sequence"/>
</dbReference>
<protein>
    <submittedName>
        <fullName evidence="1">Uncharacterized protein</fullName>
    </submittedName>
</protein>
<keyword evidence="2" id="KW-1185">Reference proteome</keyword>
<dbReference type="EMBL" id="JAKEVY010000010">
    <property type="protein sequence ID" value="MCF1717062.1"/>
    <property type="molecule type" value="Genomic_DNA"/>
</dbReference>